<feature type="transmembrane region" description="Helical" evidence="1">
    <location>
        <begin position="12"/>
        <end position="32"/>
    </location>
</feature>
<keyword evidence="1" id="KW-0812">Transmembrane</keyword>
<dbReference type="RefSeq" id="WP_013008059.1">
    <property type="nucleotide sequence ID" value="NC_013939.1"/>
</dbReference>
<feature type="transmembrane region" description="Helical" evidence="1">
    <location>
        <begin position="52"/>
        <end position="81"/>
    </location>
</feature>
<dbReference type="HOGENOM" id="CLU_2154212_0_0_0"/>
<dbReference type="Pfam" id="PF07843">
    <property type="entry name" value="DUF1634"/>
    <property type="match status" value="1"/>
</dbReference>
<name>D3PDZ0_DEFDS</name>
<dbReference type="OrthoDB" id="9962182at2"/>
<keyword evidence="3" id="KW-1185">Reference proteome</keyword>
<evidence type="ECO:0000256" key="1">
    <source>
        <dbReference type="SAM" id="Phobius"/>
    </source>
</evidence>
<evidence type="ECO:0000313" key="2">
    <source>
        <dbReference type="EMBL" id="BAI80813.1"/>
    </source>
</evidence>
<keyword evidence="1" id="KW-0472">Membrane</keyword>
<dbReference type="EMBL" id="AP011529">
    <property type="protein sequence ID" value="BAI80813.1"/>
    <property type="molecule type" value="Genomic_DNA"/>
</dbReference>
<organism evidence="2 3">
    <name type="scientific">Deferribacter desulfuricans (strain DSM 14783 / JCM 11476 / NBRC 101012 / SSM1)</name>
    <dbReference type="NCBI Taxonomy" id="639282"/>
    <lineage>
        <taxon>Bacteria</taxon>
        <taxon>Pseudomonadati</taxon>
        <taxon>Deferribacterota</taxon>
        <taxon>Deferribacteres</taxon>
        <taxon>Deferribacterales</taxon>
        <taxon>Deferribacteraceae</taxon>
        <taxon>Deferribacter</taxon>
    </lineage>
</organism>
<dbReference type="STRING" id="639282.DEFDS_1352"/>
<dbReference type="KEGG" id="ddf:DEFDS_1352"/>
<reference evidence="2 3" key="1">
    <citation type="journal article" date="2010" name="DNA Res.">
        <title>Bacterial lifestyle in a deep-sea hydrothermal vent chimney revealed by the genome sequence of the thermophilic bacterium Deferribacter desulfuricans SSM1.</title>
        <authorList>
            <person name="Takaki Y."/>
            <person name="Shimamura S."/>
            <person name="Nakagawa S."/>
            <person name="Fukuhara Y."/>
            <person name="Horikawa H."/>
            <person name="Ankai A."/>
            <person name="Harada T."/>
            <person name="Hosoyama A."/>
            <person name="Oguchi A."/>
            <person name="Fukui S."/>
            <person name="Fujita N."/>
            <person name="Takami H."/>
            <person name="Takai K."/>
        </authorList>
    </citation>
    <scope>NUCLEOTIDE SEQUENCE [LARGE SCALE GENOMIC DNA]</scope>
    <source>
        <strain evidence="3">DSM 14783 / JCM 11476 / NBRC 101012 / SSM1</strain>
    </source>
</reference>
<proteinExistence type="predicted"/>
<dbReference type="AlphaFoldDB" id="D3PDZ0"/>
<dbReference type="Proteomes" id="UP000001520">
    <property type="component" value="Chromosome"/>
</dbReference>
<evidence type="ECO:0000313" key="3">
    <source>
        <dbReference type="Proteomes" id="UP000001520"/>
    </source>
</evidence>
<feature type="transmembrane region" description="Helical" evidence="1">
    <location>
        <begin position="93"/>
        <end position="110"/>
    </location>
</feature>
<protein>
    <recommendedName>
        <fullName evidence="4">DUF1634 domain-containing protein</fullName>
    </recommendedName>
</protein>
<gene>
    <name evidence="2" type="ordered locus">DEFDS_1352</name>
</gene>
<evidence type="ECO:0008006" key="4">
    <source>
        <dbReference type="Google" id="ProtNLM"/>
    </source>
</evidence>
<dbReference type="InterPro" id="IPR012861">
    <property type="entry name" value="DUF1634"/>
</dbReference>
<keyword evidence="1" id="KW-1133">Transmembrane helix</keyword>
<accession>D3PDZ0</accession>
<sequence length="111" mass="12856">MINTQKMVSNIYKIGVRLSILLIILGLISYSFSNHGNFDYYNNFLSIKEVLVLIFNLNFYAFLYLGIYLIIITPLIAVVFLLVDSLKKGNYKLALLCFLIFFVLGLYLYFS</sequence>